<proteinExistence type="predicted"/>
<name>A0ABV2AVV7_9GAMM</name>
<sequence length="35" mass="4278">MWFGEKFAPVPVTEFMLFEEYLEFLKNINIAVFNY</sequence>
<accession>A0ABV2AVV7</accession>
<dbReference type="EMBL" id="APND01000001">
    <property type="protein sequence ID" value="MES1927748.1"/>
    <property type="molecule type" value="Genomic_DNA"/>
</dbReference>
<keyword evidence="2" id="KW-1185">Reference proteome</keyword>
<comment type="caution">
    <text evidence="1">The sequence shown here is derived from an EMBL/GenBank/DDBJ whole genome shotgun (WGS) entry which is preliminary data.</text>
</comment>
<evidence type="ECO:0000313" key="2">
    <source>
        <dbReference type="Proteomes" id="UP001460888"/>
    </source>
</evidence>
<reference evidence="1 2" key="1">
    <citation type="submission" date="2013-03" db="EMBL/GenBank/DDBJ databases">
        <title>Salinisphaera dokdonensis CL-ES53 Genome Sequencing.</title>
        <authorList>
            <person name="Li C."/>
            <person name="Lai Q."/>
            <person name="Shao Z."/>
        </authorList>
    </citation>
    <scope>NUCLEOTIDE SEQUENCE [LARGE SCALE GENOMIC DNA]</scope>
    <source>
        <strain evidence="1 2">CL-ES53</strain>
    </source>
</reference>
<dbReference type="Proteomes" id="UP001460888">
    <property type="component" value="Unassembled WGS sequence"/>
</dbReference>
<evidence type="ECO:0000313" key="1">
    <source>
        <dbReference type="EMBL" id="MES1927748.1"/>
    </source>
</evidence>
<organism evidence="1 2">
    <name type="scientific">Salinisphaera dokdonensis CL-ES53</name>
    <dbReference type="NCBI Taxonomy" id="1304272"/>
    <lineage>
        <taxon>Bacteria</taxon>
        <taxon>Pseudomonadati</taxon>
        <taxon>Pseudomonadota</taxon>
        <taxon>Gammaproteobacteria</taxon>
        <taxon>Salinisphaerales</taxon>
        <taxon>Salinisphaeraceae</taxon>
        <taxon>Salinisphaera</taxon>
    </lineage>
</organism>
<protein>
    <submittedName>
        <fullName evidence="1">Uncharacterized protein</fullName>
    </submittedName>
</protein>
<gene>
    <name evidence="1" type="ORF">SADO_00790</name>
</gene>